<dbReference type="SUPFAM" id="SSF52821">
    <property type="entry name" value="Rhodanese/Cell cycle control phosphatase"/>
    <property type="match status" value="1"/>
</dbReference>
<dbReference type="eggNOG" id="COG0607">
    <property type="taxonomic scope" value="Bacteria"/>
</dbReference>
<dbReference type="PROSITE" id="PS50206">
    <property type="entry name" value="RHODANESE_3"/>
    <property type="match status" value="1"/>
</dbReference>
<dbReference type="AlphaFoldDB" id="E8LKB4"/>
<dbReference type="CDD" id="cd00158">
    <property type="entry name" value="RHOD"/>
    <property type="match status" value="1"/>
</dbReference>
<proteinExistence type="predicted"/>
<dbReference type="STRING" id="762983.HMPREF9444_01152"/>
<dbReference type="SMART" id="SM00450">
    <property type="entry name" value="RHOD"/>
    <property type="match status" value="1"/>
</dbReference>
<dbReference type="InterPro" id="IPR050229">
    <property type="entry name" value="GlpE_sulfurtransferase"/>
</dbReference>
<evidence type="ECO:0000313" key="2">
    <source>
        <dbReference type="EMBL" id="EFY07039.1"/>
    </source>
</evidence>
<dbReference type="Proteomes" id="UP000018458">
    <property type="component" value="Unassembled WGS sequence"/>
</dbReference>
<comment type="caution">
    <text evidence="2">The sequence shown here is derived from an EMBL/GenBank/DDBJ whole genome shotgun (WGS) entry which is preliminary data.</text>
</comment>
<dbReference type="HOGENOM" id="CLU_089574_1_5_6"/>
<evidence type="ECO:0000259" key="1">
    <source>
        <dbReference type="PROSITE" id="PS50206"/>
    </source>
</evidence>
<evidence type="ECO:0000313" key="3">
    <source>
        <dbReference type="Proteomes" id="UP000018458"/>
    </source>
</evidence>
<keyword evidence="3" id="KW-1185">Reference proteome</keyword>
<reference evidence="2 3" key="1">
    <citation type="submission" date="2011-01" db="EMBL/GenBank/DDBJ databases">
        <authorList>
            <person name="Weinstock G."/>
            <person name="Sodergren E."/>
            <person name="Clifton S."/>
            <person name="Fulton L."/>
            <person name="Fulton B."/>
            <person name="Courtney L."/>
            <person name="Fronick C."/>
            <person name="Harrison M."/>
            <person name="Strong C."/>
            <person name="Farmer C."/>
            <person name="Delahaunty K."/>
            <person name="Markovic C."/>
            <person name="Hall O."/>
            <person name="Minx P."/>
            <person name="Tomlinson C."/>
            <person name="Mitreva M."/>
            <person name="Hou S."/>
            <person name="Chen J."/>
            <person name="Wollam A."/>
            <person name="Pepin K.H."/>
            <person name="Johnson M."/>
            <person name="Bhonagiri V."/>
            <person name="Zhang X."/>
            <person name="Suruliraj S."/>
            <person name="Warren W."/>
            <person name="Chinwalla A."/>
            <person name="Mardis E.R."/>
            <person name="Wilson R.K."/>
        </authorList>
    </citation>
    <scope>NUCLEOTIDE SEQUENCE [LARGE SCALE GENOMIC DNA]</scope>
    <source>
        <strain evidence="3">DSM 22608 / JCM 16073 / KCTC 15190 / YIT 12066</strain>
    </source>
</reference>
<dbReference type="Gene3D" id="3.40.250.10">
    <property type="entry name" value="Rhodanese-like domain"/>
    <property type="match status" value="1"/>
</dbReference>
<dbReference type="PANTHER" id="PTHR43031">
    <property type="entry name" value="FAD-DEPENDENT OXIDOREDUCTASE"/>
    <property type="match status" value="1"/>
</dbReference>
<protein>
    <submittedName>
        <fullName evidence="2">Rhodanese-like protein</fullName>
    </submittedName>
</protein>
<dbReference type="Pfam" id="PF00581">
    <property type="entry name" value="Rhodanese"/>
    <property type="match status" value="1"/>
</dbReference>
<dbReference type="EMBL" id="AEVO01000053">
    <property type="protein sequence ID" value="EFY07039.1"/>
    <property type="molecule type" value="Genomic_DNA"/>
</dbReference>
<sequence length="133" mass="14919">MFCGAWLVVLVLLIIVQFKIMTARVKKASTGLAVMMVNRDNGVFVDLRTPDRFKLGHIANSINMTAAEIKAGKINRIEKNREKPVILVGRDKYDSDSFNCARSLKKEGFTQVFILEGGIAEWENSNMPLTTKN</sequence>
<feature type="domain" description="Rhodanese" evidence="1">
    <location>
        <begin position="38"/>
        <end position="131"/>
    </location>
</feature>
<organism evidence="2 3">
    <name type="scientific">Succinatimonas hippei (strain DSM 22608 / JCM 16073 / KCTC 15190 / YIT 12066)</name>
    <dbReference type="NCBI Taxonomy" id="762983"/>
    <lineage>
        <taxon>Bacteria</taxon>
        <taxon>Pseudomonadati</taxon>
        <taxon>Pseudomonadota</taxon>
        <taxon>Gammaproteobacteria</taxon>
        <taxon>Aeromonadales</taxon>
        <taxon>Succinivibrionaceae</taxon>
        <taxon>Succinatimonas</taxon>
    </lineage>
</organism>
<dbReference type="InterPro" id="IPR001763">
    <property type="entry name" value="Rhodanese-like_dom"/>
</dbReference>
<dbReference type="InterPro" id="IPR036873">
    <property type="entry name" value="Rhodanese-like_dom_sf"/>
</dbReference>
<name>E8LKB4_SUCHY</name>
<dbReference type="PANTHER" id="PTHR43031:SF18">
    <property type="entry name" value="RHODANESE-RELATED SULFURTRANSFERASES"/>
    <property type="match status" value="1"/>
</dbReference>
<accession>E8LKB4</accession>
<gene>
    <name evidence="2" type="ORF">HMPREF9444_01152</name>
</gene>